<dbReference type="CDD" id="cd00067">
    <property type="entry name" value="GAL4"/>
    <property type="match status" value="1"/>
</dbReference>
<feature type="compositionally biased region" description="Pro residues" evidence="6">
    <location>
        <begin position="628"/>
        <end position="642"/>
    </location>
</feature>
<keyword evidence="5" id="KW-0539">Nucleus</keyword>
<dbReference type="GO" id="GO:0000981">
    <property type="term" value="F:DNA-binding transcription factor activity, RNA polymerase II-specific"/>
    <property type="evidence" value="ECO:0007669"/>
    <property type="project" value="InterPro"/>
</dbReference>
<dbReference type="GO" id="GO:0000435">
    <property type="term" value="P:positive regulation of transcription from RNA polymerase II promoter by galactose"/>
    <property type="evidence" value="ECO:0007669"/>
    <property type="project" value="TreeGrafter"/>
</dbReference>
<dbReference type="Pfam" id="PF04082">
    <property type="entry name" value="Fungal_trans"/>
    <property type="match status" value="1"/>
</dbReference>
<dbReference type="Proteomes" id="UP000006701">
    <property type="component" value="Unassembled WGS sequence"/>
</dbReference>
<dbReference type="PANTHER" id="PTHR47424:SF5">
    <property type="entry name" value="ZN(II)2CYS6 TRANSCRIPTION FACTOR (EUROFUNG)"/>
    <property type="match status" value="1"/>
</dbReference>
<evidence type="ECO:0000256" key="4">
    <source>
        <dbReference type="ARBA" id="ARBA00023163"/>
    </source>
</evidence>
<dbReference type="SUPFAM" id="SSF57701">
    <property type="entry name" value="Zn2/Cys6 DNA-binding domain"/>
    <property type="match status" value="1"/>
</dbReference>
<evidence type="ECO:0000313" key="8">
    <source>
        <dbReference type="EMBL" id="EAW06838.1"/>
    </source>
</evidence>
<accession>A1CU51</accession>
<proteinExistence type="predicted"/>
<keyword evidence="1" id="KW-0479">Metal-binding</keyword>
<reference evidence="8 9" key="1">
    <citation type="journal article" date="2008" name="PLoS Genet.">
        <title>Genomic islands in the pathogenic filamentous fungus Aspergillus fumigatus.</title>
        <authorList>
            <person name="Fedorova N.D."/>
            <person name="Khaldi N."/>
            <person name="Joardar V.S."/>
            <person name="Maiti R."/>
            <person name="Amedeo P."/>
            <person name="Anderson M.J."/>
            <person name="Crabtree J."/>
            <person name="Silva J.C."/>
            <person name="Badger J.H."/>
            <person name="Albarraq A."/>
            <person name="Angiuoli S."/>
            <person name="Bussey H."/>
            <person name="Bowyer P."/>
            <person name="Cotty P.J."/>
            <person name="Dyer P.S."/>
            <person name="Egan A."/>
            <person name="Galens K."/>
            <person name="Fraser-Liggett C.M."/>
            <person name="Haas B.J."/>
            <person name="Inman J.M."/>
            <person name="Kent R."/>
            <person name="Lemieux S."/>
            <person name="Malavazi I."/>
            <person name="Orvis J."/>
            <person name="Roemer T."/>
            <person name="Ronning C.M."/>
            <person name="Sundaram J.P."/>
            <person name="Sutton G."/>
            <person name="Turner G."/>
            <person name="Venter J.C."/>
            <person name="White O.R."/>
            <person name="Whitty B.R."/>
            <person name="Youngman P."/>
            <person name="Wolfe K.H."/>
            <person name="Goldman G.H."/>
            <person name="Wortman J.R."/>
            <person name="Jiang B."/>
            <person name="Denning D.W."/>
            <person name="Nierman W.C."/>
        </authorList>
    </citation>
    <scope>NUCLEOTIDE SEQUENCE [LARGE SCALE GENOMIC DNA]</scope>
    <source>
        <strain evidence="9">ATCC 1007 / CBS 513.65 / DSM 816 / NCTC 3887 / NRRL 1</strain>
    </source>
</reference>
<dbReference type="OMA" id="MRWRFYN"/>
<sequence>MFHTFEIHRNEQRTARDERRGRRPGLRACKECRRRKIRCTGTHPCEPCLYYKKPELCRYSDPRVPRRTLDDSIDTANQYRSVVEQLFPSAPVQSLVSLSREELLALLRDSILVSDGPTPQLPETPGTDQNSHPSQDDSLENTDGNESNDVSDDVNALSTVTRAPSTYLGISSINAVFQVLKWIDPESLELAAAVEETPSPGPAGGRSPSLTKLTNSVIPQSHSTQSNNDLQLLDAYFDYIHPSMPLVDERDFRQTYLAGTRQDDQWLALLNMVLALGSIALYPGDDPSHIVYCKRVRSYLSLESLGTAHLETVQTLGLMAGHYLHYISQPNLAYVLIGAAVRMATALGLHKENADIDESESRPLRPSVPVELRRRIWWSLYCLDTWGSMTLGRPTLGRSSLAVTTRPPVQTVGINSSCTLILVENIRYCQIATRIQEALAASPLIPYSQLQDFDNELLDWYEQLPALLKSYEPCSDSIYTARTRMQWSLHNLRILLYRPVLLSFALRRVPYVALHTEQRLAIDKCRMLANDAIRDIAQARIHNPTAAWGVIWHLFQATLVPLLSLSVVLTNTAPITDADRELVLSCREQVEITIGTISRIEAWHPTARKSLSLISRILAATKVRFADPPPPIYHPQTQPPNQPQSQSQPHSQAMNPALQVPVMTGMPSIYTENELSLPSQEVWDYISWTGHRAWPDTLASQVPNPDFWSAPGWWQ</sequence>
<evidence type="ECO:0000256" key="3">
    <source>
        <dbReference type="ARBA" id="ARBA00023125"/>
    </source>
</evidence>
<dbReference type="AlphaFoldDB" id="A1CU51"/>
<dbReference type="GO" id="GO:0000978">
    <property type="term" value="F:RNA polymerase II cis-regulatory region sequence-specific DNA binding"/>
    <property type="evidence" value="ECO:0007669"/>
    <property type="project" value="TreeGrafter"/>
</dbReference>
<gene>
    <name evidence="8" type="ORF">ACLA_085330</name>
</gene>
<evidence type="ECO:0000256" key="5">
    <source>
        <dbReference type="ARBA" id="ARBA00023242"/>
    </source>
</evidence>
<evidence type="ECO:0000256" key="1">
    <source>
        <dbReference type="ARBA" id="ARBA00022723"/>
    </source>
</evidence>
<dbReference type="EMBL" id="DS027060">
    <property type="protein sequence ID" value="EAW06838.1"/>
    <property type="molecule type" value="Genomic_DNA"/>
</dbReference>
<dbReference type="InterPro" id="IPR051127">
    <property type="entry name" value="Fungal_SecMet_Regulators"/>
</dbReference>
<evidence type="ECO:0000259" key="7">
    <source>
        <dbReference type="PROSITE" id="PS50048"/>
    </source>
</evidence>
<dbReference type="CDD" id="cd12148">
    <property type="entry name" value="fungal_TF_MHR"/>
    <property type="match status" value="1"/>
</dbReference>
<dbReference type="HOGENOM" id="CLU_008599_1_1_1"/>
<evidence type="ECO:0000313" key="9">
    <source>
        <dbReference type="Proteomes" id="UP000006701"/>
    </source>
</evidence>
<feature type="region of interest" description="Disordered" evidence="6">
    <location>
        <begin position="628"/>
        <end position="653"/>
    </location>
</feature>
<dbReference type="InterPro" id="IPR007219">
    <property type="entry name" value="XnlR_reg_dom"/>
</dbReference>
<feature type="region of interest" description="Disordered" evidence="6">
    <location>
        <begin position="114"/>
        <end position="154"/>
    </location>
</feature>
<dbReference type="eggNOG" id="ENOG502SHZM">
    <property type="taxonomic scope" value="Eukaryota"/>
</dbReference>
<keyword evidence="3" id="KW-0238">DNA-binding</keyword>
<feature type="compositionally biased region" description="Low complexity" evidence="6">
    <location>
        <begin position="643"/>
        <end position="652"/>
    </location>
</feature>
<keyword evidence="2" id="KW-0805">Transcription regulation</keyword>
<dbReference type="GO" id="GO:0006351">
    <property type="term" value="P:DNA-templated transcription"/>
    <property type="evidence" value="ECO:0007669"/>
    <property type="project" value="InterPro"/>
</dbReference>
<dbReference type="PROSITE" id="PS00463">
    <property type="entry name" value="ZN2_CY6_FUNGAL_1"/>
    <property type="match status" value="1"/>
</dbReference>
<evidence type="ECO:0000256" key="6">
    <source>
        <dbReference type="SAM" id="MobiDB-lite"/>
    </source>
</evidence>
<dbReference type="OrthoDB" id="3362851at2759"/>
<dbReference type="InterPro" id="IPR001138">
    <property type="entry name" value="Zn2Cys6_DnaBD"/>
</dbReference>
<name>A1CU51_ASPCL</name>
<protein>
    <submittedName>
        <fullName evidence="8">C6 transcription factor, putative</fullName>
    </submittedName>
</protein>
<dbReference type="GO" id="GO:0005634">
    <property type="term" value="C:nucleus"/>
    <property type="evidence" value="ECO:0007669"/>
    <property type="project" value="TreeGrafter"/>
</dbReference>
<dbReference type="VEuPathDB" id="FungiDB:ACLA_085330"/>
<organism evidence="8 9">
    <name type="scientific">Aspergillus clavatus (strain ATCC 1007 / CBS 513.65 / DSM 816 / NCTC 3887 / NRRL 1 / QM 1276 / 107)</name>
    <dbReference type="NCBI Taxonomy" id="344612"/>
    <lineage>
        <taxon>Eukaryota</taxon>
        <taxon>Fungi</taxon>
        <taxon>Dikarya</taxon>
        <taxon>Ascomycota</taxon>
        <taxon>Pezizomycotina</taxon>
        <taxon>Eurotiomycetes</taxon>
        <taxon>Eurotiomycetidae</taxon>
        <taxon>Eurotiales</taxon>
        <taxon>Aspergillaceae</taxon>
        <taxon>Aspergillus</taxon>
        <taxon>Aspergillus subgen. Fumigati</taxon>
    </lineage>
</organism>
<keyword evidence="4" id="KW-0804">Transcription</keyword>
<feature type="domain" description="Zn(2)-C6 fungal-type" evidence="7">
    <location>
        <begin position="28"/>
        <end position="59"/>
    </location>
</feature>
<dbReference type="PANTHER" id="PTHR47424">
    <property type="entry name" value="REGULATORY PROTEIN GAL4"/>
    <property type="match status" value="1"/>
</dbReference>
<dbReference type="SMART" id="SM00906">
    <property type="entry name" value="Fungal_trans"/>
    <property type="match status" value="1"/>
</dbReference>
<dbReference type="GO" id="GO:0008270">
    <property type="term" value="F:zinc ion binding"/>
    <property type="evidence" value="ECO:0007669"/>
    <property type="project" value="InterPro"/>
</dbReference>
<dbReference type="KEGG" id="act:ACLA_085330"/>
<dbReference type="InterPro" id="IPR036864">
    <property type="entry name" value="Zn2-C6_fun-type_DNA-bd_sf"/>
</dbReference>
<dbReference type="RefSeq" id="XP_001268264.1">
    <property type="nucleotide sequence ID" value="XM_001268263.1"/>
</dbReference>
<dbReference type="Gene3D" id="4.10.240.10">
    <property type="entry name" value="Zn(2)-C6 fungal-type DNA-binding domain"/>
    <property type="match status" value="1"/>
</dbReference>
<dbReference type="GeneID" id="4699798"/>
<evidence type="ECO:0000256" key="2">
    <source>
        <dbReference type="ARBA" id="ARBA00023015"/>
    </source>
</evidence>
<dbReference type="SMART" id="SM00066">
    <property type="entry name" value="GAL4"/>
    <property type="match status" value="1"/>
</dbReference>
<feature type="region of interest" description="Disordered" evidence="6">
    <location>
        <begin position="1"/>
        <end position="20"/>
    </location>
</feature>
<dbReference type="PROSITE" id="PS50048">
    <property type="entry name" value="ZN2_CY6_FUNGAL_2"/>
    <property type="match status" value="1"/>
</dbReference>
<keyword evidence="9" id="KW-1185">Reference proteome</keyword>
<dbReference type="Pfam" id="PF00172">
    <property type="entry name" value="Zn_clus"/>
    <property type="match status" value="1"/>
</dbReference>